<dbReference type="InterPro" id="IPR051943">
    <property type="entry name" value="TRAFAC_Dynamin-like_GTPase"/>
</dbReference>
<feature type="domain" description="Dynamin N-terminal" evidence="2">
    <location>
        <begin position="59"/>
        <end position="217"/>
    </location>
</feature>
<proteinExistence type="predicted"/>
<dbReference type="Proteomes" id="UP000004208">
    <property type="component" value="Unassembled WGS sequence"/>
</dbReference>
<dbReference type="EMBL" id="ACLJ02000001">
    <property type="protein sequence ID" value="EFK54831.1"/>
    <property type="molecule type" value="Genomic_DNA"/>
</dbReference>
<keyword evidence="4" id="KW-1185">Reference proteome</keyword>
<dbReference type="Pfam" id="PF00350">
    <property type="entry name" value="Dynamin_N"/>
    <property type="match status" value="1"/>
</dbReference>
<evidence type="ECO:0000313" key="4">
    <source>
        <dbReference type="Proteomes" id="UP000004208"/>
    </source>
</evidence>
<dbReference type="AlphaFoldDB" id="D7WAF0"/>
<reference evidence="3" key="1">
    <citation type="submission" date="2010-06" db="EMBL/GenBank/DDBJ databases">
        <authorList>
            <person name="Muzny D."/>
            <person name="Qin X."/>
            <person name="Buhay C."/>
            <person name="Dugan-Rocha S."/>
            <person name="Ding Y."/>
            <person name="Chen G."/>
            <person name="Hawes A."/>
            <person name="Holder M."/>
            <person name="Jhangiani S."/>
            <person name="Johnson A."/>
            <person name="Khan Z."/>
            <person name="Li Z."/>
            <person name="Liu W."/>
            <person name="Liu X."/>
            <person name="Perez L."/>
            <person name="Shen H."/>
            <person name="Wang Q."/>
            <person name="Watt J."/>
            <person name="Xi L."/>
            <person name="Xin Y."/>
            <person name="Zhou J."/>
            <person name="Deng J."/>
            <person name="Jiang H."/>
            <person name="Liu Y."/>
            <person name="Qu J."/>
            <person name="Song X.-Z."/>
            <person name="Zhang L."/>
            <person name="Villasana D."/>
            <person name="Johnson A."/>
            <person name="Liu J."/>
            <person name="Liyanage D."/>
            <person name="Lorensuhewa L."/>
            <person name="Robinson T."/>
            <person name="Song A."/>
            <person name="Song B.-B."/>
            <person name="Dinh H."/>
            <person name="Thornton R."/>
            <person name="Coyle M."/>
            <person name="Francisco L."/>
            <person name="Jackson L."/>
            <person name="Javaid M."/>
            <person name="Korchina V."/>
            <person name="Kovar C."/>
            <person name="Mata R."/>
            <person name="Mathew T."/>
            <person name="Ngo R."/>
            <person name="Nguyen L."/>
            <person name="Nguyen N."/>
            <person name="Okwuonu G."/>
            <person name="Ongeri F."/>
            <person name="Pham C."/>
            <person name="Simmons D."/>
            <person name="Wilczek-Boney K."/>
            <person name="Hale W."/>
            <person name="Jakkamsetti A."/>
            <person name="Pham P."/>
            <person name="Ruth R."/>
            <person name="San Lucas F."/>
            <person name="Warren J."/>
            <person name="Zhang J."/>
            <person name="Zhao Z."/>
            <person name="Zhou C."/>
            <person name="Zhu D."/>
            <person name="Lee S."/>
            <person name="Bess C."/>
            <person name="Blankenburg K."/>
            <person name="Forbes L."/>
            <person name="Fu Q."/>
            <person name="Gubbala S."/>
            <person name="Hirani K."/>
            <person name="Jayaseelan J.C."/>
            <person name="Lara F."/>
            <person name="Munidasa M."/>
            <person name="Palculict T."/>
            <person name="Patil S."/>
            <person name="Pu L.-L."/>
            <person name="Saada N."/>
            <person name="Tang L."/>
            <person name="Weissenberger G."/>
            <person name="Zhu Y."/>
            <person name="Hemphill L."/>
            <person name="Shang Y."/>
            <person name="Youmans B."/>
            <person name="Ayvaz T."/>
            <person name="Ross M."/>
            <person name="Santibanez J."/>
            <person name="Aqrawi P."/>
            <person name="Gross S."/>
            <person name="Joshi V."/>
            <person name="Fowler G."/>
            <person name="Nazareth L."/>
            <person name="Reid J."/>
            <person name="Worley K."/>
            <person name="Petrosino J."/>
            <person name="Highlander S."/>
            <person name="Gibbs R."/>
        </authorList>
    </citation>
    <scope>NUCLEOTIDE SEQUENCE [LARGE SCALE GENOMIC DNA]</scope>
    <source>
        <strain evidence="3">ATCC 33030</strain>
    </source>
</reference>
<gene>
    <name evidence="3" type="ORF">HMPREF0291_10089</name>
</gene>
<dbReference type="HOGENOM" id="CLU_028675_0_0_11"/>
<feature type="coiled-coil region" evidence="1">
    <location>
        <begin position="296"/>
        <end position="347"/>
    </location>
</feature>
<evidence type="ECO:0000259" key="2">
    <source>
        <dbReference type="Pfam" id="PF00350"/>
    </source>
</evidence>
<dbReference type="eggNOG" id="COG0699">
    <property type="taxonomic scope" value="Bacteria"/>
</dbReference>
<dbReference type="Gene3D" id="3.40.50.300">
    <property type="entry name" value="P-loop containing nucleotide triphosphate hydrolases"/>
    <property type="match status" value="1"/>
</dbReference>
<evidence type="ECO:0000313" key="3">
    <source>
        <dbReference type="EMBL" id="EFK54831.1"/>
    </source>
</evidence>
<dbReference type="RefSeq" id="WP_005286240.1">
    <property type="nucleotide sequence ID" value="NZ_CM000961.1"/>
</dbReference>
<name>D7WAF0_9CORY</name>
<protein>
    <recommendedName>
        <fullName evidence="2">Dynamin N-terminal domain-containing protein</fullName>
    </recommendedName>
</protein>
<sequence>MTQPDQSTAAPAAQQEDVHAKAKGYIDRVCEGILDKRGRAKVSVRVKQAASAELQTNTVILAGEVNRGKSSLANALVGWQGVSPSSTDFTTVIPIAIGPETEEIPAGSAALISAEGTEIHPLTELPSRVDRALQSFDGFVPTRAHIAVDGSKMGDTIVIDTPGIGGIGSADSAVQADTENFASVVVVVADASSPLTKPEMDFLKHAHEVSASVVVAVTKTDKNMTRWRDIVAEDEKLIAAHVGENIPVIGVSSLLPFAELGTDDDNVDAFAGLARLRKEIADRFASAESLPVANALRIMNRALEDIEAEMETEQRDLEQAEDVLPELEEQKASFEELRQQAKVWERHLNRDLQLMRQSAADKLDEDLMEIRTKWTDFIDKHGIQVLRKDPQHFTRLMEEDFQRAVVVSVSQFGNDVEAYLHKIFGNSTVPDEIIAEIREQLHIGEIRTAEVNRNMRDTFDPMMLMMGFSGGSTIGGLLGAALVPGVGIIAGAAWFGVTFGFRAIKSGKSQLKSWLNESRNSAVKHTNNILTQFTLVAQPLISARYTAQLEAQLGDLKQRIARAQKTINQRQETRNRRLEVIKKNRSRVRKAHGDAETMIDQLTARKAG</sequence>
<dbReference type="SUPFAM" id="SSF52540">
    <property type="entry name" value="P-loop containing nucleoside triphosphate hydrolases"/>
    <property type="match status" value="1"/>
</dbReference>
<dbReference type="InterPro" id="IPR027417">
    <property type="entry name" value="P-loop_NTPase"/>
</dbReference>
<comment type="caution">
    <text evidence="3">The sequence shown here is derived from an EMBL/GenBank/DDBJ whole genome shotgun (WGS) entry which is preliminary data.</text>
</comment>
<accession>D7WAF0</accession>
<evidence type="ECO:0000256" key="1">
    <source>
        <dbReference type="SAM" id="Coils"/>
    </source>
</evidence>
<dbReference type="STRING" id="585529.HMPREF0291_10089"/>
<dbReference type="PANTHER" id="PTHR43681:SF1">
    <property type="entry name" value="SARCALUMENIN"/>
    <property type="match status" value="1"/>
</dbReference>
<dbReference type="PANTHER" id="PTHR43681">
    <property type="entry name" value="TRANSMEMBRANE GTPASE FZO"/>
    <property type="match status" value="1"/>
</dbReference>
<feature type="coiled-coil region" evidence="1">
    <location>
        <begin position="546"/>
        <end position="573"/>
    </location>
</feature>
<organism evidence="3 4">
    <name type="scientific">Corynebacterium genitalium ATCC 33030</name>
    <dbReference type="NCBI Taxonomy" id="585529"/>
    <lineage>
        <taxon>Bacteria</taxon>
        <taxon>Bacillati</taxon>
        <taxon>Actinomycetota</taxon>
        <taxon>Actinomycetes</taxon>
        <taxon>Mycobacteriales</taxon>
        <taxon>Corynebacteriaceae</taxon>
        <taxon>Corynebacterium</taxon>
    </lineage>
</organism>
<dbReference type="OrthoDB" id="4746525at2"/>
<dbReference type="InterPro" id="IPR045063">
    <property type="entry name" value="Dynamin_N"/>
</dbReference>
<keyword evidence="1" id="KW-0175">Coiled coil</keyword>